<dbReference type="PaxDb" id="29760-VIT_12s0057g01620.t01"/>
<dbReference type="AlphaFoldDB" id="D7TDC9"/>
<reference evidence="2" key="1">
    <citation type="journal article" date="2007" name="Nature">
        <title>The grapevine genome sequence suggests ancestral hexaploidization in major angiosperm phyla.</title>
        <authorList>
            <consortium name="The French-Italian Public Consortium for Grapevine Genome Characterization."/>
            <person name="Jaillon O."/>
            <person name="Aury J.-M."/>
            <person name="Noel B."/>
            <person name="Policriti A."/>
            <person name="Clepet C."/>
            <person name="Casagrande A."/>
            <person name="Choisne N."/>
            <person name="Aubourg S."/>
            <person name="Vitulo N."/>
            <person name="Jubin C."/>
            <person name="Vezzi A."/>
            <person name="Legeai F."/>
            <person name="Hugueney P."/>
            <person name="Dasilva C."/>
            <person name="Horner D."/>
            <person name="Mica E."/>
            <person name="Jublot D."/>
            <person name="Poulain J."/>
            <person name="Bruyere C."/>
            <person name="Billault A."/>
            <person name="Segurens B."/>
            <person name="Gouyvenoux M."/>
            <person name="Ugarte E."/>
            <person name="Cattonaro F."/>
            <person name="Anthouard V."/>
            <person name="Vico V."/>
            <person name="Del Fabbro C."/>
            <person name="Alaux M."/>
            <person name="Di Gaspero G."/>
            <person name="Dumas V."/>
            <person name="Felice N."/>
            <person name="Paillard S."/>
            <person name="Juman I."/>
            <person name="Moroldo M."/>
            <person name="Scalabrin S."/>
            <person name="Canaguier A."/>
            <person name="Le Clainche I."/>
            <person name="Malacrida G."/>
            <person name="Durand E."/>
            <person name="Pesole G."/>
            <person name="Laucou V."/>
            <person name="Chatelet P."/>
            <person name="Merdinoglu D."/>
            <person name="Delledonne M."/>
            <person name="Pezzotti M."/>
            <person name="Lecharny A."/>
            <person name="Scarpelli C."/>
            <person name="Artiguenave F."/>
            <person name="Pe M.E."/>
            <person name="Valle G."/>
            <person name="Morgante M."/>
            <person name="Caboche M."/>
            <person name="Adam-Blondon A.-F."/>
            <person name="Weissenbach J."/>
            <person name="Quetier F."/>
            <person name="Wincker P."/>
        </authorList>
    </citation>
    <scope>NUCLEOTIDE SEQUENCE [LARGE SCALE GENOMIC DNA]</scope>
    <source>
        <strain evidence="2">cv. Pinot noir / PN40024</strain>
    </source>
</reference>
<proteinExistence type="predicted"/>
<name>D7TDC9_VITVI</name>
<evidence type="ECO:0000313" key="2">
    <source>
        <dbReference type="Proteomes" id="UP000009183"/>
    </source>
</evidence>
<evidence type="ECO:0000313" key="1">
    <source>
        <dbReference type="EMBL" id="CBI28502.3"/>
    </source>
</evidence>
<dbReference type="InParanoid" id="D7TDC9"/>
<gene>
    <name evidence="1" type="ordered locus">VIT_12s0057g01620</name>
</gene>
<dbReference type="HOGENOM" id="CLU_199342_0_0_1"/>
<protein>
    <submittedName>
        <fullName evidence="1">Uncharacterized protein</fullName>
    </submittedName>
</protein>
<sequence>MVAVKGKLNAASSQVVGDQKNLKSVGLSFKVYFENERVNIGSHDSVGTGLMRKSMQFNKGIAHSNSSDSKGNLKGF</sequence>
<keyword evidence="2" id="KW-1185">Reference proteome</keyword>
<organism evidence="1 2">
    <name type="scientific">Vitis vinifera</name>
    <name type="common">Grape</name>
    <dbReference type="NCBI Taxonomy" id="29760"/>
    <lineage>
        <taxon>Eukaryota</taxon>
        <taxon>Viridiplantae</taxon>
        <taxon>Streptophyta</taxon>
        <taxon>Embryophyta</taxon>
        <taxon>Tracheophyta</taxon>
        <taxon>Spermatophyta</taxon>
        <taxon>Magnoliopsida</taxon>
        <taxon>eudicotyledons</taxon>
        <taxon>Gunneridae</taxon>
        <taxon>Pentapetalae</taxon>
        <taxon>rosids</taxon>
        <taxon>Vitales</taxon>
        <taxon>Vitaceae</taxon>
        <taxon>Viteae</taxon>
        <taxon>Vitis</taxon>
    </lineage>
</organism>
<accession>D7TDC9</accession>
<dbReference type="EMBL" id="FN595759">
    <property type="protein sequence ID" value="CBI28502.3"/>
    <property type="molecule type" value="Genomic_DNA"/>
</dbReference>
<dbReference type="Proteomes" id="UP000009183">
    <property type="component" value="Chromosome 12"/>
</dbReference>